<dbReference type="GO" id="GO:0016491">
    <property type="term" value="F:oxidoreductase activity"/>
    <property type="evidence" value="ECO:0007669"/>
    <property type="project" value="UniProtKB-KW"/>
</dbReference>
<dbReference type="EMBL" id="MSFL01000010">
    <property type="protein sequence ID" value="PWY83332.1"/>
    <property type="molecule type" value="Genomic_DNA"/>
</dbReference>
<dbReference type="VEuPathDB" id="FungiDB:BO70DRAFT_370616"/>
<dbReference type="PANTHER" id="PTHR47706:SF7">
    <property type="entry name" value="CIPA-LIKE, PUTATIVE (AFU_ORTHOLOGUE AFUA_1G01630)-RELATED"/>
    <property type="match status" value="1"/>
</dbReference>
<evidence type="ECO:0000256" key="1">
    <source>
        <dbReference type="ARBA" id="ARBA00005725"/>
    </source>
</evidence>
<gene>
    <name evidence="5" type="ORF">BO70DRAFT_370616</name>
</gene>
<dbReference type="OrthoDB" id="419598at2759"/>
<dbReference type="SUPFAM" id="SSF51735">
    <property type="entry name" value="NAD(P)-binding Rossmann-fold domains"/>
    <property type="match status" value="1"/>
</dbReference>
<dbReference type="Proteomes" id="UP000247233">
    <property type="component" value="Unassembled WGS sequence"/>
</dbReference>
<feature type="domain" description="NAD(P)-binding" evidence="4">
    <location>
        <begin position="24"/>
        <end position="120"/>
    </location>
</feature>
<dbReference type="AlphaFoldDB" id="A0A317WDN2"/>
<reference evidence="5 6" key="1">
    <citation type="submission" date="2016-12" db="EMBL/GenBank/DDBJ databases">
        <title>The genomes of Aspergillus section Nigri reveals drivers in fungal speciation.</title>
        <authorList>
            <consortium name="DOE Joint Genome Institute"/>
            <person name="Vesth T.C."/>
            <person name="Nybo J."/>
            <person name="Theobald S."/>
            <person name="Brandl J."/>
            <person name="Frisvad J.C."/>
            <person name="Nielsen K.F."/>
            <person name="Lyhne E.K."/>
            <person name="Kogle M.E."/>
            <person name="Kuo A."/>
            <person name="Riley R."/>
            <person name="Clum A."/>
            <person name="Nolan M."/>
            <person name="Lipzen A."/>
            <person name="Salamov A."/>
            <person name="Henrissat B."/>
            <person name="Wiebenga A."/>
            <person name="De Vries R.P."/>
            <person name="Grigoriev I.V."/>
            <person name="Mortensen U.H."/>
            <person name="Andersen M.R."/>
            <person name="Baker S.E."/>
        </authorList>
    </citation>
    <scope>NUCLEOTIDE SEQUENCE [LARGE SCALE GENOMIC DNA]</scope>
    <source>
        <strain evidence="5 6">CBS 117.55</strain>
    </source>
</reference>
<comment type="caution">
    <text evidence="5">The sequence shown here is derived from an EMBL/GenBank/DDBJ whole genome shotgun (WGS) entry which is preliminary data.</text>
</comment>
<dbReference type="Pfam" id="PF13460">
    <property type="entry name" value="NAD_binding_10"/>
    <property type="match status" value="1"/>
</dbReference>
<keyword evidence="6" id="KW-1185">Reference proteome</keyword>
<proteinExistence type="inferred from homology"/>
<name>A0A317WDN2_9EURO</name>
<accession>A0A317WDN2</accession>
<sequence>MSAIYAEDQPAGFVNEIRRVAIVGAGGSVGTPITQALLDTGRHTVTALTRVGSSSAVPAGVETVAVDYDSPASLVAALQGQDCLIITLAVTAPPDTQSQLVQAAAQAGIRYIMPNVWGCDVLHDPLARSGLQWDRSRAIFAEIEATGVCAWVALVCGFWYEHSLVLGPGAFGFDFPHRQLTLNDDGRTRISISTQAQCGRAVATLLSLPVLPDNAQDPRLALRRWHNQAVYIASFRLSQRDMFDSWLRVAGDRAADWTLAQAPATERYRQGMERLRQGDRSGFVQAMYSRVFFPNGDGDHESRRGLDNARLGLPVEELDAHTRQAKAMVDRGYNYMSNRN</sequence>
<dbReference type="GeneID" id="37066989"/>
<dbReference type="STRING" id="1448321.A0A317WDN2"/>
<evidence type="ECO:0000313" key="5">
    <source>
        <dbReference type="EMBL" id="PWY83332.1"/>
    </source>
</evidence>
<dbReference type="InterPro" id="IPR016040">
    <property type="entry name" value="NAD(P)-bd_dom"/>
</dbReference>
<evidence type="ECO:0000313" key="6">
    <source>
        <dbReference type="Proteomes" id="UP000247233"/>
    </source>
</evidence>
<dbReference type="RefSeq" id="XP_025399775.1">
    <property type="nucleotide sequence ID" value="XM_025544752.1"/>
</dbReference>
<protein>
    <submittedName>
        <fullName evidence="5">Oxidoreductase CipA-like protein</fullName>
    </submittedName>
</protein>
<evidence type="ECO:0000256" key="2">
    <source>
        <dbReference type="ARBA" id="ARBA00022857"/>
    </source>
</evidence>
<dbReference type="Gene3D" id="3.40.50.720">
    <property type="entry name" value="NAD(P)-binding Rossmann-like Domain"/>
    <property type="match status" value="1"/>
</dbReference>
<comment type="similarity">
    <text evidence="1">Belongs to the NmrA-type oxidoreductase family. Isoflavone reductase subfamily.</text>
</comment>
<keyword evidence="2" id="KW-0521">NADP</keyword>
<dbReference type="PANTHER" id="PTHR47706">
    <property type="entry name" value="NMRA-LIKE FAMILY PROTEIN"/>
    <property type="match status" value="1"/>
</dbReference>
<organism evidence="5 6">
    <name type="scientific">Aspergillus heteromorphus CBS 117.55</name>
    <dbReference type="NCBI Taxonomy" id="1448321"/>
    <lineage>
        <taxon>Eukaryota</taxon>
        <taxon>Fungi</taxon>
        <taxon>Dikarya</taxon>
        <taxon>Ascomycota</taxon>
        <taxon>Pezizomycotina</taxon>
        <taxon>Eurotiomycetes</taxon>
        <taxon>Eurotiomycetidae</taxon>
        <taxon>Eurotiales</taxon>
        <taxon>Aspergillaceae</taxon>
        <taxon>Aspergillus</taxon>
        <taxon>Aspergillus subgen. Circumdati</taxon>
    </lineage>
</organism>
<evidence type="ECO:0000256" key="3">
    <source>
        <dbReference type="ARBA" id="ARBA00023002"/>
    </source>
</evidence>
<dbReference type="InterPro" id="IPR036291">
    <property type="entry name" value="NAD(P)-bd_dom_sf"/>
</dbReference>
<keyword evidence="3" id="KW-0560">Oxidoreductase</keyword>
<evidence type="ECO:0000259" key="4">
    <source>
        <dbReference type="Pfam" id="PF13460"/>
    </source>
</evidence>
<dbReference type="InterPro" id="IPR051609">
    <property type="entry name" value="NmrA/Isoflavone_reductase-like"/>
</dbReference>
<dbReference type="CDD" id="cd05259">
    <property type="entry name" value="PCBER_SDR_a"/>
    <property type="match status" value="1"/>
</dbReference>
<dbReference type="InterPro" id="IPR045312">
    <property type="entry name" value="PCBER-like"/>
</dbReference>